<dbReference type="EMBL" id="JH793051">
    <property type="protein sequence ID" value="ELQ33715.1"/>
    <property type="molecule type" value="Genomic_DNA"/>
</dbReference>
<gene>
    <name evidence="1" type="ORF">OOU_Y34scaffold00896g6</name>
</gene>
<sequence length="100" mass="10976">MPKYYSQGTDCGSGVELKPAHLDTSPWVPESVLGKHLRKNLHLFLLDIPAKESCFKAAIMSAESERTAPVASCLFPNPLSGVWGLSVPWRYTEHVPSTPP</sequence>
<protein>
    <submittedName>
        <fullName evidence="1">Uncharacterized protein</fullName>
    </submittedName>
</protein>
<dbReference type="AlphaFoldDB" id="A0AA97NP76"/>
<accession>A0AA97NP76</accession>
<evidence type="ECO:0000313" key="1">
    <source>
        <dbReference type="EMBL" id="ELQ33715.1"/>
    </source>
</evidence>
<reference evidence="1" key="1">
    <citation type="journal article" date="2012" name="PLoS Genet.">
        <title>Comparative analysis of the genomes of two field isolates of the rice blast fungus Magnaporthe oryzae.</title>
        <authorList>
            <person name="Xue M."/>
            <person name="Yang J."/>
            <person name="Li Z."/>
            <person name="Hu S."/>
            <person name="Yao N."/>
            <person name="Dean R.A."/>
            <person name="Zhao W."/>
            <person name="Shen M."/>
            <person name="Zhang H."/>
            <person name="Li C."/>
            <person name="Liu L."/>
            <person name="Cao L."/>
            <person name="Xu X."/>
            <person name="Xing Y."/>
            <person name="Hsiang T."/>
            <person name="Zhang Z."/>
            <person name="Xu J.R."/>
            <person name="Peng Y.L."/>
        </authorList>
    </citation>
    <scope>NUCLEOTIDE SEQUENCE</scope>
    <source>
        <strain evidence="1">Y34</strain>
    </source>
</reference>
<proteinExistence type="predicted"/>
<dbReference type="Proteomes" id="UP000011086">
    <property type="component" value="Unassembled WGS sequence"/>
</dbReference>
<organism evidence="1">
    <name type="scientific">Pyricularia oryzae (strain Y34)</name>
    <name type="common">Rice blast fungus</name>
    <name type="synonym">Magnaporthe oryzae</name>
    <dbReference type="NCBI Taxonomy" id="1143189"/>
    <lineage>
        <taxon>Eukaryota</taxon>
        <taxon>Fungi</taxon>
        <taxon>Dikarya</taxon>
        <taxon>Ascomycota</taxon>
        <taxon>Pezizomycotina</taxon>
        <taxon>Sordariomycetes</taxon>
        <taxon>Sordariomycetidae</taxon>
        <taxon>Magnaporthales</taxon>
        <taxon>Pyriculariaceae</taxon>
        <taxon>Pyricularia</taxon>
    </lineage>
</organism>
<name>A0AA97NP76_PYRO3</name>